<protein>
    <recommendedName>
        <fullName evidence="3">Protein ImuA</fullName>
    </recommendedName>
</protein>
<dbReference type="RefSeq" id="WP_108693343.1">
    <property type="nucleotide sequence ID" value="NZ_QCYH01000014.1"/>
</dbReference>
<keyword evidence="2" id="KW-1185">Reference proteome</keyword>
<dbReference type="SUPFAM" id="SSF52540">
    <property type="entry name" value="P-loop containing nucleoside triphosphate hydrolases"/>
    <property type="match status" value="1"/>
</dbReference>
<reference evidence="1 2" key="1">
    <citation type="submission" date="2018-04" db="EMBL/GenBank/DDBJ databases">
        <title>Pelagivirga bohaiensis gen. nov., sp. nov., a bacterium isolated from the Bohai Sea.</title>
        <authorList>
            <person name="Ji X."/>
        </authorList>
    </citation>
    <scope>NUCLEOTIDE SEQUENCE [LARGE SCALE GENOMIC DNA]</scope>
    <source>
        <strain evidence="1 2">BH-SD19</strain>
    </source>
</reference>
<dbReference type="InterPro" id="IPR027417">
    <property type="entry name" value="P-loop_NTPase"/>
</dbReference>
<evidence type="ECO:0008006" key="3">
    <source>
        <dbReference type="Google" id="ProtNLM"/>
    </source>
</evidence>
<accession>A0A2T7G3E3</accession>
<comment type="caution">
    <text evidence="1">The sequence shown here is derived from an EMBL/GenBank/DDBJ whole genome shotgun (WGS) entry which is preliminary data.</text>
</comment>
<dbReference type="Gene3D" id="3.40.50.300">
    <property type="entry name" value="P-loop containing nucleotide triphosphate hydrolases"/>
    <property type="match status" value="1"/>
</dbReference>
<sequence>MAPDSFNSFPLRNARVHEVFGPSAFGFAAIVAAQMAGDFMWVREAWRGDILHPVGLATICGPEKLLAAQTANQTDSLAVAEEALKDGALSLVVIEITRPLDLREGRRLQLAAKAGNTVGLCLIPEGMGSNAAETRWRATPVFDAEREGSTLMRWEIIKNKSGTVGAWDVRWDRENRRLHVVSPPVQRAGSQDMAG</sequence>
<evidence type="ECO:0000313" key="1">
    <source>
        <dbReference type="EMBL" id="PVA08920.1"/>
    </source>
</evidence>
<dbReference type="AlphaFoldDB" id="A0A2T7G3E3"/>
<evidence type="ECO:0000313" key="2">
    <source>
        <dbReference type="Proteomes" id="UP000244446"/>
    </source>
</evidence>
<gene>
    <name evidence="1" type="ORF">DC366_16620</name>
</gene>
<organism evidence="1 2">
    <name type="scientific">Pelagivirga sediminicola</name>
    <dbReference type="NCBI Taxonomy" id="2170575"/>
    <lineage>
        <taxon>Bacteria</taxon>
        <taxon>Pseudomonadati</taxon>
        <taxon>Pseudomonadota</taxon>
        <taxon>Alphaproteobacteria</taxon>
        <taxon>Rhodobacterales</taxon>
        <taxon>Paracoccaceae</taxon>
        <taxon>Pelagivirga</taxon>
    </lineage>
</organism>
<name>A0A2T7G3E3_9RHOB</name>
<dbReference type="OrthoDB" id="7630980at2"/>
<dbReference type="EMBL" id="QCYH01000014">
    <property type="protein sequence ID" value="PVA08920.1"/>
    <property type="molecule type" value="Genomic_DNA"/>
</dbReference>
<dbReference type="Proteomes" id="UP000244446">
    <property type="component" value="Unassembled WGS sequence"/>
</dbReference>
<proteinExistence type="predicted"/>